<dbReference type="InterPro" id="IPR001126">
    <property type="entry name" value="UmuC"/>
</dbReference>
<keyword evidence="10" id="KW-0238">DNA-binding</keyword>
<dbReference type="eggNOG" id="KOG2093">
    <property type="taxonomic scope" value="Eukaryota"/>
</dbReference>
<dbReference type="GO" id="GO:0003887">
    <property type="term" value="F:DNA-directed DNA polymerase activity"/>
    <property type="evidence" value="ECO:0007669"/>
    <property type="project" value="InterPro"/>
</dbReference>
<feature type="binding site" evidence="15">
    <location>
        <position position="422"/>
    </location>
    <ligand>
        <name>Mg(2+)</name>
        <dbReference type="ChEBI" id="CHEBI:18420"/>
        <label>1</label>
    </ligand>
</feature>
<gene>
    <name evidence="19" type="ORF">MELLADRAFT_35660</name>
</gene>
<dbReference type="RefSeq" id="XP_007409694.1">
    <property type="nucleotide sequence ID" value="XM_007409632.1"/>
</dbReference>
<dbReference type="InterPro" id="IPR017961">
    <property type="entry name" value="DNA_pol_Y-fam_little_finger"/>
</dbReference>
<dbReference type="InterPro" id="IPR012112">
    <property type="entry name" value="REV1"/>
</dbReference>
<dbReference type="SUPFAM" id="SSF100879">
    <property type="entry name" value="Lesion bypass DNA polymerase (Y-family), little finger domain"/>
    <property type="match status" value="1"/>
</dbReference>
<dbReference type="SUPFAM" id="SSF56672">
    <property type="entry name" value="DNA/RNA polymerases"/>
    <property type="match status" value="1"/>
</dbReference>
<evidence type="ECO:0000256" key="14">
    <source>
        <dbReference type="ARBA" id="ARBA00081902"/>
    </source>
</evidence>
<comment type="cofactor">
    <cofactor evidence="15">
        <name>Mg(2+)</name>
        <dbReference type="ChEBI" id="CHEBI:18420"/>
    </cofactor>
    <text evidence="15">Binds 2 magnesium ions.</text>
</comment>
<keyword evidence="5" id="KW-0808">Transferase</keyword>
<reference evidence="20" key="1">
    <citation type="journal article" date="2011" name="Proc. Natl. Acad. Sci. U.S.A.">
        <title>Obligate biotrophy features unraveled by the genomic analysis of rust fungi.</title>
        <authorList>
            <person name="Duplessis S."/>
            <person name="Cuomo C.A."/>
            <person name="Lin Y.-C."/>
            <person name="Aerts A."/>
            <person name="Tisserant E."/>
            <person name="Veneault-Fourrey C."/>
            <person name="Joly D.L."/>
            <person name="Hacquard S."/>
            <person name="Amselem J."/>
            <person name="Cantarel B.L."/>
            <person name="Chiu R."/>
            <person name="Coutinho P.M."/>
            <person name="Feau N."/>
            <person name="Field M."/>
            <person name="Frey P."/>
            <person name="Gelhaye E."/>
            <person name="Goldberg J."/>
            <person name="Grabherr M.G."/>
            <person name="Kodira C.D."/>
            <person name="Kohler A."/>
            <person name="Kuees U."/>
            <person name="Lindquist E.A."/>
            <person name="Lucas S.M."/>
            <person name="Mago R."/>
            <person name="Mauceli E."/>
            <person name="Morin E."/>
            <person name="Murat C."/>
            <person name="Pangilinan J.L."/>
            <person name="Park R."/>
            <person name="Pearson M."/>
            <person name="Quesneville H."/>
            <person name="Rouhier N."/>
            <person name="Sakthikumar S."/>
            <person name="Salamov A.A."/>
            <person name="Schmutz J."/>
            <person name="Selles B."/>
            <person name="Shapiro H."/>
            <person name="Tanguay P."/>
            <person name="Tuskan G.A."/>
            <person name="Henrissat B."/>
            <person name="Van de Peer Y."/>
            <person name="Rouze P."/>
            <person name="Ellis J.G."/>
            <person name="Dodds P.N."/>
            <person name="Schein J.E."/>
            <person name="Zhong S."/>
            <person name="Hamelin R.C."/>
            <person name="Grigoriev I.V."/>
            <person name="Szabo L.J."/>
            <person name="Martin F."/>
        </authorList>
    </citation>
    <scope>NUCLEOTIDE SEQUENCE [LARGE SCALE GENOMIC DNA]</scope>
    <source>
        <strain evidence="20">98AG31 / pathotype 3-4-7</strain>
    </source>
</reference>
<dbReference type="GeneID" id="18927486"/>
<dbReference type="GO" id="GO:0005634">
    <property type="term" value="C:nucleus"/>
    <property type="evidence" value="ECO:0007669"/>
    <property type="project" value="UniProtKB-SubCell"/>
</dbReference>
<evidence type="ECO:0000256" key="3">
    <source>
        <dbReference type="ARBA" id="ARBA00020399"/>
    </source>
</evidence>
<dbReference type="Pfam" id="PF21999">
    <property type="entry name" value="IMS_HHH_1"/>
    <property type="match status" value="1"/>
</dbReference>
<evidence type="ECO:0000256" key="7">
    <source>
        <dbReference type="ARBA" id="ARBA00022723"/>
    </source>
</evidence>
<dbReference type="SUPFAM" id="SSF52113">
    <property type="entry name" value="BRCT domain"/>
    <property type="match status" value="1"/>
</dbReference>
<feature type="non-terminal residue" evidence="19">
    <location>
        <position position="784"/>
    </location>
</feature>
<dbReference type="PROSITE" id="PS50172">
    <property type="entry name" value="BRCT"/>
    <property type="match status" value="1"/>
</dbReference>
<dbReference type="InterPro" id="IPR001357">
    <property type="entry name" value="BRCT_dom"/>
</dbReference>
<keyword evidence="11" id="KW-0234">DNA repair</keyword>
<dbReference type="CDD" id="cd01701">
    <property type="entry name" value="PolY_Rev1"/>
    <property type="match status" value="1"/>
</dbReference>
<dbReference type="EMBL" id="GL883105">
    <property type="protein sequence ID" value="EGG07252.1"/>
    <property type="molecule type" value="Genomic_DNA"/>
</dbReference>
<dbReference type="GO" id="GO:0006281">
    <property type="term" value="P:DNA repair"/>
    <property type="evidence" value="ECO:0007669"/>
    <property type="project" value="UniProtKB-KW"/>
</dbReference>
<name>F4RK38_MELLP</name>
<dbReference type="GO" id="GO:0017125">
    <property type="term" value="F:deoxycytidyl transferase activity"/>
    <property type="evidence" value="ECO:0007669"/>
    <property type="project" value="TreeGrafter"/>
</dbReference>
<comment type="function">
    <text evidence="13">Deoxycytidyl transferase involved in DNA repair. Transfers a dCMP residue from dCTP to the 3'-end of a DNA primer in a template-dependent reaction. May assist in the first step in the bypass of abasic lesions by the insertion of a nucleotide opposite the lesion. Required for normal induction of mutations by physical and chemical agents. Involved in mitochondrial DNA mutagenesis.</text>
</comment>
<dbReference type="InterPro" id="IPR043128">
    <property type="entry name" value="Rev_trsase/Diguanyl_cyclase"/>
</dbReference>
<dbReference type="InterPro" id="IPR053848">
    <property type="entry name" value="IMS_HHH_1"/>
</dbReference>
<dbReference type="STRING" id="747676.F4RK38"/>
<dbReference type="Gene3D" id="1.10.150.20">
    <property type="entry name" value="5' to 3' exonuclease, C-terminal subdomain"/>
    <property type="match status" value="1"/>
</dbReference>
<keyword evidence="6" id="KW-0548">Nucleotidyltransferase</keyword>
<evidence type="ECO:0000256" key="6">
    <source>
        <dbReference type="ARBA" id="ARBA00022695"/>
    </source>
</evidence>
<dbReference type="HOGENOM" id="CLU_003901_0_3_1"/>
<evidence type="ECO:0000256" key="2">
    <source>
        <dbReference type="ARBA" id="ARBA00010945"/>
    </source>
</evidence>
<dbReference type="Gene3D" id="3.40.50.10190">
    <property type="entry name" value="BRCT domain"/>
    <property type="match status" value="1"/>
</dbReference>
<dbReference type="InterPro" id="IPR036420">
    <property type="entry name" value="BRCT_dom_sf"/>
</dbReference>
<evidence type="ECO:0000256" key="4">
    <source>
        <dbReference type="ARBA" id="ARBA00022634"/>
    </source>
</evidence>
<dbReference type="PROSITE" id="PS50173">
    <property type="entry name" value="UMUC"/>
    <property type="match status" value="1"/>
</dbReference>
<dbReference type="SMART" id="SM00292">
    <property type="entry name" value="BRCT"/>
    <property type="match status" value="1"/>
</dbReference>
<evidence type="ECO:0000259" key="18">
    <source>
        <dbReference type="PROSITE" id="PS50173"/>
    </source>
</evidence>
<evidence type="ECO:0000256" key="8">
    <source>
        <dbReference type="ARBA" id="ARBA00022763"/>
    </source>
</evidence>
<feature type="region of interest" description="Disordered" evidence="16">
    <location>
        <begin position="206"/>
        <end position="233"/>
    </location>
</feature>
<feature type="compositionally biased region" description="Polar residues" evidence="16">
    <location>
        <begin position="220"/>
        <end position="231"/>
    </location>
</feature>
<keyword evidence="9 15" id="KW-0460">Magnesium</keyword>
<feature type="binding site" evidence="15">
    <location>
        <position position="320"/>
    </location>
    <ligand>
        <name>Mg(2+)</name>
        <dbReference type="ChEBI" id="CHEBI:18420"/>
        <label>1</label>
    </ligand>
</feature>
<evidence type="ECO:0000256" key="16">
    <source>
        <dbReference type="SAM" id="MobiDB-lite"/>
    </source>
</evidence>
<feature type="region of interest" description="Disordered" evidence="16">
    <location>
        <begin position="25"/>
        <end position="58"/>
    </location>
</feature>
<evidence type="ECO:0000256" key="13">
    <source>
        <dbReference type="ARBA" id="ARBA00058985"/>
    </source>
</evidence>
<dbReference type="GO" id="GO:0046872">
    <property type="term" value="F:metal ion binding"/>
    <property type="evidence" value="ECO:0007669"/>
    <property type="project" value="UniProtKB-KW"/>
</dbReference>
<dbReference type="FunFam" id="3.30.1490.100:FF:000001">
    <property type="entry name" value="DNA repair protein REV1"/>
    <property type="match status" value="1"/>
</dbReference>
<evidence type="ECO:0000313" key="20">
    <source>
        <dbReference type="Proteomes" id="UP000001072"/>
    </source>
</evidence>
<evidence type="ECO:0000256" key="10">
    <source>
        <dbReference type="ARBA" id="ARBA00023125"/>
    </source>
</evidence>
<evidence type="ECO:0000259" key="17">
    <source>
        <dbReference type="PROSITE" id="PS50172"/>
    </source>
</evidence>
<evidence type="ECO:0000256" key="9">
    <source>
        <dbReference type="ARBA" id="ARBA00022842"/>
    </source>
</evidence>
<keyword evidence="4" id="KW-0237">DNA synthesis</keyword>
<keyword evidence="7 15" id="KW-0479">Metal-binding</keyword>
<comment type="similarity">
    <text evidence="2">Belongs to the DNA polymerase type-Y family.</text>
</comment>
<feature type="compositionally biased region" description="Low complexity" evidence="16">
    <location>
        <begin position="33"/>
        <end position="43"/>
    </location>
</feature>
<dbReference type="KEGG" id="mlr:MELLADRAFT_35660"/>
<dbReference type="Pfam" id="PF16589">
    <property type="entry name" value="BRCT_2"/>
    <property type="match status" value="1"/>
</dbReference>
<dbReference type="Gene3D" id="3.30.70.270">
    <property type="match status" value="1"/>
</dbReference>
<dbReference type="Gene3D" id="6.10.250.1490">
    <property type="match status" value="1"/>
</dbReference>
<feature type="binding site" evidence="15">
    <location>
        <position position="423"/>
    </location>
    <ligand>
        <name>Mg(2+)</name>
        <dbReference type="ChEBI" id="CHEBI:18420"/>
        <label>1</label>
    </ligand>
</feature>
<dbReference type="Proteomes" id="UP000001072">
    <property type="component" value="Unassembled WGS sequence"/>
</dbReference>
<dbReference type="GO" id="GO:0042276">
    <property type="term" value="P:error-prone translesion synthesis"/>
    <property type="evidence" value="ECO:0007669"/>
    <property type="project" value="InterPro"/>
</dbReference>
<accession>F4RK38</accession>
<evidence type="ECO:0000256" key="11">
    <source>
        <dbReference type="ARBA" id="ARBA00023204"/>
    </source>
</evidence>
<dbReference type="CDD" id="cd17719">
    <property type="entry name" value="BRCT_Rev1"/>
    <property type="match status" value="1"/>
</dbReference>
<dbReference type="InterPro" id="IPR036775">
    <property type="entry name" value="DNA_pol_Y-fam_lit_finger_sf"/>
</dbReference>
<dbReference type="PIRSF" id="PIRSF036573">
    <property type="entry name" value="REV1"/>
    <property type="match status" value="1"/>
</dbReference>
<evidence type="ECO:0000256" key="12">
    <source>
        <dbReference type="ARBA" id="ARBA00023242"/>
    </source>
</evidence>
<proteinExistence type="inferred from homology"/>
<keyword evidence="12" id="KW-0539">Nucleus</keyword>
<dbReference type="PANTHER" id="PTHR45990:SF1">
    <property type="entry name" value="DNA REPAIR PROTEIN REV1"/>
    <property type="match status" value="1"/>
</dbReference>
<dbReference type="Pfam" id="PF11799">
    <property type="entry name" value="IMS_C"/>
    <property type="match status" value="1"/>
</dbReference>
<organism evidence="20">
    <name type="scientific">Melampsora larici-populina (strain 98AG31 / pathotype 3-4-7)</name>
    <name type="common">Poplar leaf rust fungus</name>
    <dbReference type="NCBI Taxonomy" id="747676"/>
    <lineage>
        <taxon>Eukaryota</taxon>
        <taxon>Fungi</taxon>
        <taxon>Dikarya</taxon>
        <taxon>Basidiomycota</taxon>
        <taxon>Pucciniomycotina</taxon>
        <taxon>Pucciniomycetes</taxon>
        <taxon>Pucciniales</taxon>
        <taxon>Melampsoraceae</taxon>
        <taxon>Melampsora</taxon>
    </lineage>
</organism>
<sequence>MIGSTDPEEDEFGIDEAFDNLLATLPLPDFNPNTSSNSTVSHSQSRKRKEIPTSNNDASTQSNCYDAIQFGQIGQYMANKRLKLKVQESFLRDADGLKGSRPQFMAGLVIHVNGYTTPPLSEIRKMIVVHGGTYMAYLDHKSVITHIIATALTPKKREEFRLYKVVTPSWLVDSVEAGRLLPWSDYTLNSATKNISKNIMGAKYTPTPPLTSAPTTSSPDQIQSETSTNNPCGPLQDAANSIKLIDHQDEVTSILDSNAPNFIQEYFRQSRLHHLSTWKADLLQKVSTLFDQKVGQTGRHVLPKKLIGDETDGRTIMHVDFDCFFISAGLIKRPDLRGKPVAVCHAQTNQPTGQRSTSEIASCSYEARAFGVKNGQSLGKARELCPQIQTIPYDFTLYEQISLKFYNILLSYADELQAVSVDECLIDISSKKPISCSMETQEIALTKLANEIRTKIRSSTGCEASIGISHNILLAKLATKKAKPAGTYHLHGPQIAQLLGDLKIDDLPGVGWAQKADIETAFQVSNVAQLGQISVSQLIDVMGPIRGKTLHLYSKGIDDRPLKSSHHDRKSVSAVVNYGIRFKNQESGGNQQSYEFIKELSLEVSRRLVELGLRGRHLSLKIMKRAANAPIESAKFMGHGVCDELSRTSKISGPGDSAIDDGSRICEEAWKLLKNLNIPPEDLRGIGIQIQKLEKTTVGQINNTKGQSTLTFKPGKLQSSVRDLNNSPKAVQVITPKPNHSNNPAPCTQLIIPSSSQIDPEVVDALPTPMRNTVMKSINLSRSS</sequence>
<keyword evidence="8" id="KW-0227">DNA damage</keyword>
<dbReference type="VEuPathDB" id="FungiDB:MELLADRAFT_35660"/>
<keyword evidence="20" id="KW-1185">Reference proteome</keyword>
<dbReference type="PANTHER" id="PTHR45990">
    <property type="entry name" value="DNA REPAIR PROTEIN REV1"/>
    <property type="match status" value="1"/>
</dbReference>
<dbReference type="GO" id="GO:0003684">
    <property type="term" value="F:damaged DNA binding"/>
    <property type="evidence" value="ECO:0007669"/>
    <property type="project" value="InterPro"/>
</dbReference>
<protein>
    <recommendedName>
        <fullName evidence="3">DNA repair protein REV1</fullName>
    </recommendedName>
    <alternativeName>
        <fullName evidence="14">Reversionless protein 1</fullName>
    </alternativeName>
</protein>
<comment type="subcellular location">
    <subcellularLocation>
        <location evidence="1">Nucleus</location>
    </subcellularLocation>
</comment>
<feature type="domain" description="BRCT" evidence="17">
    <location>
        <begin position="100"/>
        <end position="188"/>
    </location>
</feature>
<dbReference type="GO" id="GO:0070987">
    <property type="term" value="P:error-free translesion synthesis"/>
    <property type="evidence" value="ECO:0007669"/>
    <property type="project" value="UniProtKB-ARBA"/>
</dbReference>
<dbReference type="InterPro" id="IPR043502">
    <property type="entry name" value="DNA/RNA_pol_sf"/>
</dbReference>
<feature type="domain" description="UmuC" evidence="18">
    <location>
        <begin position="316"/>
        <end position="511"/>
    </location>
</feature>
<evidence type="ECO:0000256" key="5">
    <source>
        <dbReference type="ARBA" id="ARBA00022679"/>
    </source>
</evidence>
<dbReference type="FunCoup" id="F4RK38">
    <property type="interactions" value="330"/>
</dbReference>
<evidence type="ECO:0000256" key="15">
    <source>
        <dbReference type="PIRSR" id="PIRSR036573-2"/>
    </source>
</evidence>
<dbReference type="Pfam" id="PF00817">
    <property type="entry name" value="IMS"/>
    <property type="match status" value="1"/>
</dbReference>
<evidence type="ECO:0000256" key="1">
    <source>
        <dbReference type="ARBA" id="ARBA00004123"/>
    </source>
</evidence>
<dbReference type="OrthoDB" id="2505578at2759"/>
<dbReference type="InParanoid" id="F4RK38"/>
<evidence type="ECO:0000313" key="19">
    <source>
        <dbReference type="EMBL" id="EGG07252.1"/>
    </source>
</evidence>
<dbReference type="FunFam" id="3.40.50.10190:FF:000011">
    <property type="entry name" value="DNA repair protein REV1"/>
    <property type="match status" value="1"/>
</dbReference>
<dbReference type="Gene3D" id="3.40.1170.60">
    <property type="match status" value="1"/>
</dbReference>
<dbReference type="AlphaFoldDB" id="F4RK38"/>
<dbReference type="Gene3D" id="3.30.1490.100">
    <property type="entry name" value="DNA polymerase, Y-family, little finger domain"/>
    <property type="match status" value="1"/>
</dbReference>